<proteinExistence type="predicted"/>
<feature type="non-terminal residue" evidence="1">
    <location>
        <position position="47"/>
    </location>
</feature>
<gene>
    <name evidence="1" type="ORF">S12H4_25227</name>
</gene>
<protein>
    <submittedName>
        <fullName evidence="1">Uncharacterized protein</fullName>
    </submittedName>
</protein>
<evidence type="ECO:0000313" key="1">
    <source>
        <dbReference type="EMBL" id="GAI73099.1"/>
    </source>
</evidence>
<dbReference type="AlphaFoldDB" id="X1SZ58"/>
<sequence length="47" mass="5096">MSKRIFTKVFSGSVVCPTGVPVPQPAVQSWLVQEDIEVIGAEMAIYS</sequence>
<dbReference type="EMBL" id="BARW01014034">
    <property type="protein sequence ID" value="GAI73099.1"/>
    <property type="molecule type" value="Genomic_DNA"/>
</dbReference>
<accession>X1SZ58</accession>
<comment type="caution">
    <text evidence="1">The sequence shown here is derived from an EMBL/GenBank/DDBJ whole genome shotgun (WGS) entry which is preliminary data.</text>
</comment>
<name>X1SZ58_9ZZZZ</name>
<reference evidence="1" key="1">
    <citation type="journal article" date="2014" name="Front. Microbiol.">
        <title>High frequency of phylogenetically diverse reductive dehalogenase-homologous genes in deep subseafloor sedimentary metagenomes.</title>
        <authorList>
            <person name="Kawai M."/>
            <person name="Futagami T."/>
            <person name="Toyoda A."/>
            <person name="Takaki Y."/>
            <person name="Nishi S."/>
            <person name="Hori S."/>
            <person name="Arai W."/>
            <person name="Tsubouchi T."/>
            <person name="Morono Y."/>
            <person name="Uchiyama I."/>
            <person name="Ito T."/>
            <person name="Fujiyama A."/>
            <person name="Inagaki F."/>
            <person name="Takami H."/>
        </authorList>
    </citation>
    <scope>NUCLEOTIDE SEQUENCE</scope>
    <source>
        <strain evidence="1">Expedition CK06-06</strain>
    </source>
</reference>
<organism evidence="1">
    <name type="scientific">marine sediment metagenome</name>
    <dbReference type="NCBI Taxonomy" id="412755"/>
    <lineage>
        <taxon>unclassified sequences</taxon>
        <taxon>metagenomes</taxon>
        <taxon>ecological metagenomes</taxon>
    </lineage>
</organism>